<evidence type="ECO:0008006" key="4">
    <source>
        <dbReference type="Google" id="ProtNLM"/>
    </source>
</evidence>
<accession>A0ABR1E1N2</accession>
<name>A0ABR1E1N2_NECAM</name>
<feature type="region of interest" description="Disordered" evidence="1">
    <location>
        <begin position="118"/>
        <end position="147"/>
    </location>
</feature>
<gene>
    <name evidence="2" type="primary">Necator_chrV.g19597</name>
    <name evidence="2" type="ORF">RB195_014805</name>
</gene>
<evidence type="ECO:0000256" key="1">
    <source>
        <dbReference type="SAM" id="MobiDB-lite"/>
    </source>
</evidence>
<evidence type="ECO:0000313" key="3">
    <source>
        <dbReference type="Proteomes" id="UP001303046"/>
    </source>
</evidence>
<sequence length="147" mass="17115">MYTSPRLWQKDIHPFEQLTTRIGPLRIRRCGSTPVLAILVAYTSTSNYEEELEAFYMNLGKFYKEDHTFYKVIVGDFNAKSSPRRTSGELHTGTHGLQWNEHWKRLYKFVVTTKTIHGNSQFQKPSPVSGHESRPVEGTENDHMNRQ</sequence>
<keyword evidence="3" id="KW-1185">Reference proteome</keyword>
<comment type="caution">
    <text evidence="2">The sequence shown here is derived from an EMBL/GenBank/DDBJ whole genome shotgun (WGS) entry which is preliminary data.</text>
</comment>
<reference evidence="2 3" key="1">
    <citation type="submission" date="2023-08" db="EMBL/GenBank/DDBJ databases">
        <title>A Necator americanus chromosomal reference genome.</title>
        <authorList>
            <person name="Ilik V."/>
            <person name="Petrzelkova K.J."/>
            <person name="Pardy F."/>
            <person name="Fuh T."/>
            <person name="Niatou-Singa F.S."/>
            <person name="Gouil Q."/>
            <person name="Baker L."/>
            <person name="Ritchie M.E."/>
            <person name="Jex A.R."/>
            <person name="Gazzola D."/>
            <person name="Li H."/>
            <person name="Toshio Fujiwara R."/>
            <person name="Zhan B."/>
            <person name="Aroian R.V."/>
            <person name="Pafco B."/>
            <person name="Schwarz E.M."/>
        </authorList>
    </citation>
    <scope>NUCLEOTIDE SEQUENCE [LARGE SCALE GENOMIC DNA]</scope>
    <source>
        <strain evidence="2 3">Aroian</strain>
        <tissue evidence="2">Whole animal</tissue>
    </source>
</reference>
<dbReference type="EMBL" id="JAVFWL010000005">
    <property type="protein sequence ID" value="KAK6756605.1"/>
    <property type="molecule type" value="Genomic_DNA"/>
</dbReference>
<feature type="compositionally biased region" description="Basic and acidic residues" evidence="1">
    <location>
        <begin position="131"/>
        <end position="147"/>
    </location>
</feature>
<protein>
    <recommendedName>
        <fullName evidence="4">Endonuclease/exonuclease/phosphatase domain-containing protein</fullName>
    </recommendedName>
</protein>
<evidence type="ECO:0000313" key="2">
    <source>
        <dbReference type="EMBL" id="KAK6756605.1"/>
    </source>
</evidence>
<organism evidence="2 3">
    <name type="scientific">Necator americanus</name>
    <name type="common">Human hookworm</name>
    <dbReference type="NCBI Taxonomy" id="51031"/>
    <lineage>
        <taxon>Eukaryota</taxon>
        <taxon>Metazoa</taxon>
        <taxon>Ecdysozoa</taxon>
        <taxon>Nematoda</taxon>
        <taxon>Chromadorea</taxon>
        <taxon>Rhabditida</taxon>
        <taxon>Rhabditina</taxon>
        <taxon>Rhabditomorpha</taxon>
        <taxon>Strongyloidea</taxon>
        <taxon>Ancylostomatidae</taxon>
        <taxon>Bunostominae</taxon>
        <taxon>Necator</taxon>
    </lineage>
</organism>
<dbReference type="Proteomes" id="UP001303046">
    <property type="component" value="Unassembled WGS sequence"/>
</dbReference>
<proteinExistence type="predicted"/>